<sequence>MSNPPPSVWQTAKSRHPPSRTPQSRSGNSSPAQQPTSTQPPRQAQHPAPPPANNVWAQRAANVGNAVSASGSDAKQTDTPQTTSSAPRAGSSTKKQEQHVAANNFNSREVAAFLGRNASGVAYKPSEVSGSRDSGDALDAKPGNMADNHPFFVQLAKQVATMEGGG</sequence>
<proteinExistence type="predicted"/>
<feature type="region of interest" description="Disordered" evidence="1">
    <location>
        <begin position="1"/>
        <end position="104"/>
    </location>
</feature>
<keyword evidence="3" id="KW-1185">Reference proteome</keyword>
<evidence type="ECO:0000313" key="3">
    <source>
        <dbReference type="Proteomes" id="UP000799441"/>
    </source>
</evidence>
<dbReference type="Proteomes" id="UP000799441">
    <property type="component" value="Unassembled WGS sequence"/>
</dbReference>
<reference evidence="2" key="1">
    <citation type="journal article" date="2020" name="Stud. Mycol.">
        <title>101 Dothideomycetes genomes: a test case for predicting lifestyles and emergence of pathogens.</title>
        <authorList>
            <person name="Haridas S."/>
            <person name="Albert R."/>
            <person name="Binder M."/>
            <person name="Bloem J."/>
            <person name="Labutti K."/>
            <person name="Salamov A."/>
            <person name="Andreopoulos B."/>
            <person name="Baker S."/>
            <person name="Barry K."/>
            <person name="Bills G."/>
            <person name="Bluhm B."/>
            <person name="Cannon C."/>
            <person name="Castanera R."/>
            <person name="Culley D."/>
            <person name="Daum C."/>
            <person name="Ezra D."/>
            <person name="Gonzalez J."/>
            <person name="Henrissat B."/>
            <person name="Kuo A."/>
            <person name="Liang C."/>
            <person name="Lipzen A."/>
            <person name="Lutzoni F."/>
            <person name="Magnuson J."/>
            <person name="Mondo S."/>
            <person name="Nolan M."/>
            <person name="Ohm R."/>
            <person name="Pangilinan J."/>
            <person name="Park H.-J."/>
            <person name="Ramirez L."/>
            <person name="Alfaro M."/>
            <person name="Sun H."/>
            <person name="Tritt A."/>
            <person name="Yoshinaga Y."/>
            <person name="Zwiers L.-H."/>
            <person name="Turgeon B."/>
            <person name="Goodwin S."/>
            <person name="Spatafora J."/>
            <person name="Crous P."/>
            <person name="Grigoriev I."/>
        </authorList>
    </citation>
    <scope>NUCLEOTIDE SEQUENCE</scope>
    <source>
        <strain evidence="2">CBS 116435</strain>
    </source>
</reference>
<dbReference type="AlphaFoldDB" id="A0A9P4UQG1"/>
<comment type="caution">
    <text evidence="2">The sequence shown here is derived from an EMBL/GenBank/DDBJ whole genome shotgun (WGS) entry which is preliminary data.</text>
</comment>
<feature type="region of interest" description="Disordered" evidence="1">
    <location>
        <begin position="121"/>
        <end position="146"/>
    </location>
</feature>
<protein>
    <submittedName>
        <fullName evidence="2">Uncharacterized protein</fullName>
    </submittedName>
</protein>
<feature type="compositionally biased region" description="Polar residues" evidence="1">
    <location>
        <begin position="65"/>
        <end position="93"/>
    </location>
</feature>
<organism evidence="2 3">
    <name type="scientific">Polychaeton citri CBS 116435</name>
    <dbReference type="NCBI Taxonomy" id="1314669"/>
    <lineage>
        <taxon>Eukaryota</taxon>
        <taxon>Fungi</taxon>
        <taxon>Dikarya</taxon>
        <taxon>Ascomycota</taxon>
        <taxon>Pezizomycotina</taxon>
        <taxon>Dothideomycetes</taxon>
        <taxon>Dothideomycetidae</taxon>
        <taxon>Capnodiales</taxon>
        <taxon>Capnodiaceae</taxon>
        <taxon>Polychaeton</taxon>
    </lineage>
</organism>
<feature type="compositionally biased region" description="Low complexity" evidence="1">
    <location>
        <begin position="29"/>
        <end position="46"/>
    </location>
</feature>
<accession>A0A9P4UQG1</accession>
<evidence type="ECO:0000313" key="2">
    <source>
        <dbReference type="EMBL" id="KAF2721798.1"/>
    </source>
</evidence>
<gene>
    <name evidence="2" type="ORF">K431DRAFT_303115</name>
</gene>
<dbReference type="OrthoDB" id="5598843at2759"/>
<name>A0A9P4UQG1_9PEZI</name>
<evidence type="ECO:0000256" key="1">
    <source>
        <dbReference type="SAM" id="MobiDB-lite"/>
    </source>
</evidence>
<dbReference type="EMBL" id="MU003787">
    <property type="protein sequence ID" value="KAF2721798.1"/>
    <property type="molecule type" value="Genomic_DNA"/>
</dbReference>